<keyword evidence="3" id="KW-0949">S-adenosyl-L-methionine</keyword>
<dbReference type="InterPro" id="IPR001077">
    <property type="entry name" value="COMT_C"/>
</dbReference>
<evidence type="ECO:0000313" key="10">
    <source>
        <dbReference type="Proteomes" id="UP000002051"/>
    </source>
</evidence>
<dbReference type="FunFam" id="1.10.10.10:FF:000357">
    <property type="entry name" value="Caffeic acid 3-O-methyltransferase"/>
    <property type="match status" value="1"/>
</dbReference>
<dbReference type="EMBL" id="PSQE01000003">
    <property type="protein sequence ID" value="RHN65925.1"/>
    <property type="molecule type" value="Genomic_DNA"/>
</dbReference>
<dbReference type="Pfam" id="PF00891">
    <property type="entry name" value="Methyltransf_2"/>
    <property type="match status" value="1"/>
</dbReference>
<dbReference type="Gene3D" id="1.10.10.10">
    <property type="entry name" value="Winged helix-like DNA-binding domain superfamily/Winged helix DNA-binding domain"/>
    <property type="match status" value="1"/>
</dbReference>
<dbReference type="InterPro" id="IPR036388">
    <property type="entry name" value="WH-like_DNA-bd_sf"/>
</dbReference>
<dbReference type="eggNOG" id="KOG3178">
    <property type="taxonomic scope" value="Eukaryota"/>
</dbReference>
<dbReference type="Pfam" id="PF08100">
    <property type="entry name" value="Dimerisation"/>
    <property type="match status" value="1"/>
</dbReference>
<reference evidence="8" key="4">
    <citation type="journal article" date="2018" name="Nat. Plants">
        <title>Whole-genome landscape of Medicago truncatula symbiotic genes.</title>
        <authorList>
            <person name="Pecrix Y."/>
            <person name="Gamas P."/>
            <person name="Carrere S."/>
        </authorList>
    </citation>
    <scope>NUCLEOTIDE SEQUENCE</scope>
    <source>
        <tissue evidence="8">Leaves</tissue>
    </source>
</reference>
<feature type="active site" description="Proton acceptor" evidence="4">
    <location>
        <position position="264"/>
    </location>
</feature>
<proteinExistence type="predicted"/>
<reference evidence="7 10" key="2">
    <citation type="journal article" date="2014" name="BMC Genomics">
        <title>An improved genome release (version Mt4.0) for the model legume Medicago truncatula.</title>
        <authorList>
            <person name="Tang H."/>
            <person name="Krishnakumar V."/>
            <person name="Bidwell S."/>
            <person name="Rosen B."/>
            <person name="Chan A."/>
            <person name="Zhou S."/>
            <person name="Gentzbittel L."/>
            <person name="Childs K.L."/>
            <person name="Yandell M."/>
            <person name="Gundlach H."/>
            <person name="Mayer K.F."/>
            <person name="Schwartz D.C."/>
            <person name="Town C.D."/>
        </authorList>
    </citation>
    <scope>GENOME REANNOTATION</scope>
    <source>
        <strain evidence="7">A17</strain>
        <strain evidence="9 10">cv. Jemalong A17</strain>
    </source>
</reference>
<dbReference type="PIRSF" id="PIRSF005739">
    <property type="entry name" value="O-mtase"/>
    <property type="match status" value="1"/>
</dbReference>
<reference evidence="7 10" key="1">
    <citation type="journal article" date="2011" name="Nature">
        <title>The Medicago genome provides insight into the evolution of rhizobial symbioses.</title>
        <authorList>
            <person name="Young N.D."/>
            <person name="Debelle F."/>
            <person name="Oldroyd G.E."/>
            <person name="Geurts R."/>
            <person name="Cannon S.B."/>
            <person name="Udvardi M.K."/>
            <person name="Benedito V.A."/>
            <person name="Mayer K.F."/>
            <person name="Gouzy J."/>
            <person name="Schoof H."/>
            <person name="Van de Peer Y."/>
            <person name="Proost S."/>
            <person name="Cook D.R."/>
            <person name="Meyers B.C."/>
            <person name="Spannagl M."/>
            <person name="Cheung F."/>
            <person name="De Mita S."/>
            <person name="Krishnakumar V."/>
            <person name="Gundlach H."/>
            <person name="Zhou S."/>
            <person name="Mudge J."/>
            <person name="Bharti A.K."/>
            <person name="Murray J.D."/>
            <person name="Naoumkina M.A."/>
            <person name="Rosen B."/>
            <person name="Silverstein K.A."/>
            <person name="Tang H."/>
            <person name="Rombauts S."/>
            <person name="Zhao P.X."/>
            <person name="Zhou P."/>
            <person name="Barbe V."/>
            <person name="Bardou P."/>
            <person name="Bechner M."/>
            <person name="Bellec A."/>
            <person name="Berger A."/>
            <person name="Berges H."/>
            <person name="Bidwell S."/>
            <person name="Bisseling T."/>
            <person name="Choisne N."/>
            <person name="Couloux A."/>
            <person name="Denny R."/>
            <person name="Deshpande S."/>
            <person name="Dai X."/>
            <person name="Doyle J.J."/>
            <person name="Dudez A.M."/>
            <person name="Farmer A.D."/>
            <person name="Fouteau S."/>
            <person name="Franken C."/>
            <person name="Gibelin C."/>
            <person name="Gish J."/>
            <person name="Goldstein S."/>
            <person name="Gonzalez A.J."/>
            <person name="Green P.J."/>
            <person name="Hallab A."/>
            <person name="Hartog M."/>
            <person name="Hua A."/>
            <person name="Humphray S.J."/>
            <person name="Jeong D.H."/>
            <person name="Jing Y."/>
            <person name="Jocker A."/>
            <person name="Kenton S.M."/>
            <person name="Kim D.J."/>
            <person name="Klee K."/>
            <person name="Lai H."/>
            <person name="Lang C."/>
            <person name="Lin S."/>
            <person name="Macmil S.L."/>
            <person name="Magdelenat G."/>
            <person name="Matthews L."/>
            <person name="McCorrison J."/>
            <person name="Monaghan E.L."/>
            <person name="Mun J.H."/>
            <person name="Najar F.Z."/>
            <person name="Nicholson C."/>
            <person name="Noirot C."/>
            <person name="O'Bleness M."/>
            <person name="Paule C.R."/>
            <person name="Poulain J."/>
            <person name="Prion F."/>
            <person name="Qin B."/>
            <person name="Qu C."/>
            <person name="Retzel E.F."/>
            <person name="Riddle C."/>
            <person name="Sallet E."/>
            <person name="Samain S."/>
            <person name="Samson N."/>
            <person name="Sanders I."/>
            <person name="Saurat O."/>
            <person name="Scarpelli C."/>
            <person name="Schiex T."/>
            <person name="Segurens B."/>
            <person name="Severin A.J."/>
            <person name="Sherrier D.J."/>
            <person name="Shi R."/>
            <person name="Sims S."/>
            <person name="Singer S.R."/>
            <person name="Sinharoy S."/>
            <person name="Sterck L."/>
            <person name="Viollet A."/>
            <person name="Wang B.B."/>
            <person name="Wang K."/>
            <person name="Wang M."/>
            <person name="Wang X."/>
            <person name="Warfsmann J."/>
            <person name="Weissenbach J."/>
            <person name="White D.D."/>
            <person name="White J.D."/>
            <person name="Wiley G.B."/>
            <person name="Wincker P."/>
            <person name="Xing Y."/>
            <person name="Yang L."/>
            <person name="Yao Z."/>
            <person name="Ying F."/>
            <person name="Zhai J."/>
            <person name="Zhou L."/>
            <person name="Zuber A."/>
            <person name="Denarie J."/>
            <person name="Dixon R.A."/>
            <person name="May G.D."/>
            <person name="Schwartz D.C."/>
            <person name="Rogers J."/>
            <person name="Quetier F."/>
            <person name="Town C.D."/>
            <person name="Roe B.A."/>
        </authorList>
    </citation>
    <scope>NUCLEOTIDE SEQUENCE [LARGE SCALE GENOMIC DNA]</scope>
    <source>
        <strain evidence="7">A17</strain>
        <strain evidence="9 10">cv. Jemalong A17</strain>
    </source>
</reference>
<dbReference type="Gramene" id="rna13821">
    <property type="protein sequence ID" value="RHN65925.1"/>
    <property type="gene ID" value="gene13821"/>
</dbReference>
<dbReference type="EMBL" id="CM001219">
    <property type="protein sequence ID" value="AES69074.2"/>
    <property type="molecule type" value="Genomic_DNA"/>
</dbReference>
<dbReference type="SUPFAM" id="SSF46785">
    <property type="entry name" value="Winged helix' DNA-binding domain"/>
    <property type="match status" value="1"/>
</dbReference>
<evidence type="ECO:0000256" key="1">
    <source>
        <dbReference type="ARBA" id="ARBA00022603"/>
    </source>
</evidence>
<dbReference type="Proteomes" id="UP000265566">
    <property type="component" value="Chromosome 3"/>
</dbReference>
<evidence type="ECO:0000313" key="9">
    <source>
        <dbReference type="EnsemblPlants" id="AES69074"/>
    </source>
</evidence>
<sequence length="357" mass="39464">MNSTNTEDDNNACLLALQLSFEPLVFNSVLKAAIELNLFEIISKASPRGVSASYVASKLPTTQHPQLPRRLDRMLCLLASHSLLVCSTHTDEEGGSERLYELSLAGKYFVSDNSKGSVSLHATFLNHRSIVDAFFNFKEVLLDCDSALFEKVHGTPIYQAIQSDPAMNNVFNKTMTTMCTLEMNKILEIYNGFEDISLLVDVGGGFGQNLNMIISKYPYIKGINFDLPPVIENAPDYPGIEHVGGNVFESVPNGDAIILKAVLHNWSDKDCLKALHNCYKALPQNGKVIVVELIMPEEIQTTEKDKLVTGYDNLMFMGGGSERTKKEFESLCKSSGFSSFEIVCLAFSSLGVMEFLK</sequence>
<evidence type="ECO:0000256" key="3">
    <source>
        <dbReference type="ARBA" id="ARBA00022691"/>
    </source>
</evidence>
<evidence type="ECO:0000259" key="5">
    <source>
        <dbReference type="Pfam" id="PF00891"/>
    </source>
</evidence>
<keyword evidence="1 8" id="KW-0489">Methyltransferase</keyword>
<dbReference type="EC" id="2.1.1.-" evidence="8"/>
<dbReference type="InterPro" id="IPR012967">
    <property type="entry name" value="COMT_dimerisation"/>
</dbReference>
<protein>
    <submittedName>
        <fullName evidence="7">Caffeic acid O-methyltransferase</fullName>
    </submittedName>
    <submittedName>
        <fullName evidence="8">Putative methyltransferase</fullName>
        <ecNumber evidence="8">2.1.1.-</ecNumber>
    </submittedName>
</protein>
<dbReference type="InterPro" id="IPR016461">
    <property type="entry name" value="COMT-like"/>
</dbReference>
<keyword evidence="10" id="KW-1185">Reference proteome</keyword>
<evidence type="ECO:0000313" key="8">
    <source>
        <dbReference type="EMBL" id="RHN65925.1"/>
    </source>
</evidence>
<evidence type="ECO:0000259" key="6">
    <source>
        <dbReference type="Pfam" id="PF08100"/>
    </source>
</evidence>
<gene>
    <name evidence="9" type="primary">11414117</name>
    <name evidence="7" type="ordered locus">MTR_3g021430</name>
    <name evidence="8" type="ORF">MtrunA17_Chr3g0085201</name>
</gene>
<feature type="domain" description="O-methyltransferase dimerisation" evidence="6">
    <location>
        <begin position="24"/>
        <end position="111"/>
    </location>
</feature>
<dbReference type="Proteomes" id="UP000002051">
    <property type="component" value="Chromosome 3"/>
</dbReference>
<dbReference type="GO" id="GO:0008757">
    <property type="term" value="F:S-adenosylmethionine-dependent methyltransferase activity"/>
    <property type="evidence" value="ECO:0000318"/>
    <property type="project" value="GO_Central"/>
</dbReference>
<dbReference type="PaxDb" id="3880-AES69074"/>
<dbReference type="GO" id="GO:0032259">
    <property type="term" value="P:methylation"/>
    <property type="evidence" value="ECO:0000318"/>
    <property type="project" value="GO_Central"/>
</dbReference>
<name>G7IZ46_MEDTR</name>
<evidence type="ECO:0000256" key="4">
    <source>
        <dbReference type="PIRSR" id="PIRSR005739-1"/>
    </source>
</evidence>
<dbReference type="HOGENOM" id="CLU_005533_12_1_1"/>
<evidence type="ECO:0000313" key="7">
    <source>
        <dbReference type="EMBL" id="AES69074.2"/>
    </source>
</evidence>
<dbReference type="InterPro" id="IPR036390">
    <property type="entry name" value="WH_DNA-bd_sf"/>
</dbReference>
<dbReference type="GO" id="GO:0046983">
    <property type="term" value="F:protein dimerization activity"/>
    <property type="evidence" value="ECO:0007669"/>
    <property type="project" value="InterPro"/>
</dbReference>
<dbReference type="GO" id="GO:0008171">
    <property type="term" value="F:O-methyltransferase activity"/>
    <property type="evidence" value="ECO:0000318"/>
    <property type="project" value="GO_Central"/>
</dbReference>
<dbReference type="EnsemblPlants" id="AES69074">
    <property type="protein sequence ID" value="AES69074"/>
    <property type="gene ID" value="MTR_3g021430"/>
</dbReference>
<reference evidence="9" key="3">
    <citation type="submission" date="2015-04" db="UniProtKB">
        <authorList>
            <consortium name="EnsemblPlants"/>
        </authorList>
    </citation>
    <scope>IDENTIFICATION</scope>
    <source>
        <strain evidence="9">cv. Jemalong A17</strain>
    </source>
</reference>
<keyword evidence="2 8" id="KW-0808">Transferase</keyword>
<dbReference type="SUPFAM" id="SSF53335">
    <property type="entry name" value="S-adenosyl-L-methionine-dependent methyltransferases"/>
    <property type="match status" value="1"/>
</dbReference>
<dbReference type="OrthoDB" id="1606438at2759"/>
<organism evidence="7 10">
    <name type="scientific">Medicago truncatula</name>
    <name type="common">Barrel medic</name>
    <name type="synonym">Medicago tribuloides</name>
    <dbReference type="NCBI Taxonomy" id="3880"/>
    <lineage>
        <taxon>Eukaryota</taxon>
        <taxon>Viridiplantae</taxon>
        <taxon>Streptophyta</taxon>
        <taxon>Embryophyta</taxon>
        <taxon>Tracheophyta</taxon>
        <taxon>Spermatophyta</taxon>
        <taxon>Magnoliopsida</taxon>
        <taxon>eudicotyledons</taxon>
        <taxon>Gunneridae</taxon>
        <taxon>Pentapetalae</taxon>
        <taxon>rosids</taxon>
        <taxon>fabids</taxon>
        <taxon>Fabales</taxon>
        <taxon>Fabaceae</taxon>
        <taxon>Papilionoideae</taxon>
        <taxon>50 kb inversion clade</taxon>
        <taxon>NPAAA clade</taxon>
        <taxon>Hologalegina</taxon>
        <taxon>IRL clade</taxon>
        <taxon>Trifolieae</taxon>
        <taxon>Medicago</taxon>
    </lineage>
</organism>
<dbReference type="PANTHER" id="PTHR11746">
    <property type="entry name" value="O-METHYLTRANSFERASE"/>
    <property type="match status" value="1"/>
</dbReference>
<dbReference type="AlphaFoldDB" id="G7IZ46"/>
<accession>A0A0C3VCI0</accession>
<accession>G7IZ46</accession>
<dbReference type="KEGG" id="mtr:11414117"/>
<evidence type="ECO:0000256" key="2">
    <source>
        <dbReference type="ARBA" id="ARBA00022679"/>
    </source>
</evidence>
<dbReference type="InterPro" id="IPR029063">
    <property type="entry name" value="SAM-dependent_MTases_sf"/>
</dbReference>
<dbReference type="Gene3D" id="3.40.50.150">
    <property type="entry name" value="Vaccinia Virus protein VP39"/>
    <property type="match status" value="1"/>
</dbReference>
<feature type="domain" description="O-methyltransferase C-terminal" evidence="5">
    <location>
        <begin position="145"/>
        <end position="338"/>
    </location>
</feature>
<dbReference type="PROSITE" id="PS51683">
    <property type="entry name" value="SAM_OMT_II"/>
    <property type="match status" value="1"/>
</dbReference>